<accession>A0ABD2IZG2</accession>
<reference evidence="1 2" key="1">
    <citation type="submission" date="2024-10" db="EMBL/GenBank/DDBJ databases">
        <authorList>
            <person name="Kim D."/>
        </authorList>
    </citation>
    <scope>NUCLEOTIDE SEQUENCE [LARGE SCALE GENOMIC DNA]</scope>
    <source>
        <strain evidence="1">Taebaek</strain>
    </source>
</reference>
<organism evidence="1 2">
    <name type="scientific">Heterodera schachtii</name>
    <name type="common">Sugarbeet cyst nematode worm</name>
    <name type="synonym">Tylenchus schachtii</name>
    <dbReference type="NCBI Taxonomy" id="97005"/>
    <lineage>
        <taxon>Eukaryota</taxon>
        <taxon>Metazoa</taxon>
        <taxon>Ecdysozoa</taxon>
        <taxon>Nematoda</taxon>
        <taxon>Chromadorea</taxon>
        <taxon>Rhabditida</taxon>
        <taxon>Tylenchina</taxon>
        <taxon>Tylenchomorpha</taxon>
        <taxon>Tylenchoidea</taxon>
        <taxon>Heteroderidae</taxon>
        <taxon>Heteroderinae</taxon>
        <taxon>Heterodera</taxon>
    </lineage>
</organism>
<sequence>MNLKDIPYGQSSAVLAQDVLQSVQLIRHGLPRRTFLLILRQSNLNFWRSVAKAAAFCSKMLSPWEFGKADDDERAWDLVRDILVICR</sequence>
<evidence type="ECO:0000313" key="2">
    <source>
        <dbReference type="Proteomes" id="UP001620645"/>
    </source>
</evidence>
<evidence type="ECO:0000313" key="1">
    <source>
        <dbReference type="EMBL" id="KAL3085267.1"/>
    </source>
</evidence>
<name>A0ABD2IZG2_HETSC</name>
<protein>
    <submittedName>
        <fullName evidence="1">Uncharacterized protein</fullName>
    </submittedName>
</protein>
<gene>
    <name evidence="1" type="ORF">niasHS_010336</name>
</gene>
<dbReference type="EMBL" id="JBICCN010000232">
    <property type="protein sequence ID" value="KAL3085267.1"/>
    <property type="molecule type" value="Genomic_DNA"/>
</dbReference>
<dbReference type="AlphaFoldDB" id="A0ABD2IZG2"/>
<keyword evidence="2" id="KW-1185">Reference proteome</keyword>
<proteinExistence type="predicted"/>
<comment type="caution">
    <text evidence="1">The sequence shown here is derived from an EMBL/GenBank/DDBJ whole genome shotgun (WGS) entry which is preliminary data.</text>
</comment>
<dbReference type="Proteomes" id="UP001620645">
    <property type="component" value="Unassembled WGS sequence"/>
</dbReference>